<dbReference type="InterPro" id="IPR019887">
    <property type="entry name" value="Tscrpt_reg_AsnC/Lrp_C"/>
</dbReference>
<dbReference type="RefSeq" id="WP_171225443.1">
    <property type="nucleotide sequence ID" value="NZ_CP053085.1"/>
</dbReference>
<protein>
    <submittedName>
        <fullName evidence="2">Lrp/AsnC ligand binding domain-containing protein</fullName>
    </submittedName>
</protein>
<reference evidence="2 3" key="1">
    <citation type="submission" date="2020-05" db="EMBL/GenBank/DDBJ databases">
        <title>Complete genome sequence of Gemmatimonas greenlandica TET16.</title>
        <authorList>
            <person name="Zeng Y."/>
        </authorList>
    </citation>
    <scope>NUCLEOTIDE SEQUENCE [LARGE SCALE GENOMIC DNA]</scope>
    <source>
        <strain evidence="2 3">TET16</strain>
    </source>
</reference>
<name>A0A6M4IT68_9BACT</name>
<keyword evidence="3" id="KW-1185">Reference proteome</keyword>
<gene>
    <name evidence="2" type="ORF">HKW67_11085</name>
</gene>
<sequence>MITTIVLVQADPKTIPACATALAGIEGVSEVYSVSGAWDLVAIVRVPDLERIATVVTEEFAKVPGIIRTQTLTAFRAYSRNDLEQAWDIGVE</sequence>
<dbReference type="SUPFAM" id="SSF54909">
    <property type="entry name" value="Dimeric alpha+beta barrel"/>
    <property type="match status" value="1"/>
</dbReference>
<dbReference type="Proteomes" id="UP000500938">
    <property type="component" value="Chromosome"/>
</dbReference>
<proteinExistence type="predicted"/>
<dbReference type="InterPro" id="IPR011008">
    <property type="entry name" value="Dimeric_a/b-barrel"/>
</dbReference>
<feature type="domain" description="Transcription regulator AsnC/Lrp ligand binding" evidence="1">
    <location>
        <begin position="6"/>
        <end position="76"/>
    </location>
</feature>
<evidence type="ECO:0000259" key="1">
    <source>
        <dbReference type="Pfam" id="PF01037"/>
    </source>
</evidence>
<organism evidence="2 3">
    <name type="scientific">Gemmatimonas groenlandica</name>
    <dbReference type="NCBI Taxonomy" id="2732249"/>
    <lineage>
        <taxon>Bacteria</taxon>
        <taxon>Pseudomonadati</taxon>
        <taxon>Gemmatimonadota</taxon>
        <taxon>Gemmatimonadia</taxon>
        <taxon>Gemmatimonadales</taxon>
        <taxon>Gemmatimonadaceae</taxon>
        <taxon>Gemmatimonas</taxon>
    </lineage>
</organism>
<dbReference type="EMBL" id="CP053085">
    <property type="protein sequence ID" value="QJR36012.1"/>
    <property type="molecule type" value="Genomic_DNA"/>
</dbReference>
<evidence type="ECO:0000313" key="3">
    <source>
        <dbReference type="Proteomes" id="UP000500938"/>
    </source>
</evidence>
<dbReference type="AlphaFoldDB" id="A0A6M4IT68"/>
<dbReference type="KEGG" id="ggr:HKW67_11085"/>
<dbReference type="Gene3D" id="3.30.70.920">
    <property type="match status" value="1"/>
</dbReference>
<dbReference type="Pfam" id="PF01037">
    <property type="entry name" value="AsnC_trans_reg"/>
    <property type="match status" value="1"/>
</dbReference>
<accession>A0A6M4IT68</accession>
<evidence type="ECO:0000313" key="2">
    <source>
        <dbReference type="EMBL" id="QJR36012.1"/>
    </source>
</evidence>